<name>A0A540N5E9_MALBA</name>
<feature type="signal peptide" evidence="1">
    <location>
        <begin position="1"/>
        <end position="18"/>
    </location>
</feature>
<keyword evidence="1" id="KW-0732">Signal</keyword>
<gene>
    <name evidence="2" type="ORF">C1H46_008098</name>
</gene>
<dbReference type="AlphaFoldDB" id="A0A540N5E9"/>
<evidence type="ECO:0000313" key="3">
    <source>
        <dbReference type="Proteomes" id="UP000315295"/>
    </source>
</evidence>
<dbReference type="Proteomes" id="UP000315295">
    <property type="component" value="Unassembled WGS sequence"/>
</dbReference>
<evidence type="ECO:0000313" key="2">
    <source>
        <dbReference type="EMBL" id="TQE06249.1"/>
    </source>
</evidence>
<keyword evidence="3" id="KW-1185">Reference proteome</keyword>
<dbReference type="EMBL" id="VIEB01000107">
    <property type="protein sequence ID" value="TQE06249.1"/>
    <property type="molecule type" value="Genomic_DNA"/>
</dbReference>
<accession>A0A540N5E9</accession>
<reference evidence="2 3" key="1">
    <citation type="journal article" date="2019" name="G3 (Bethesda)">
        <title>Sequencing of a Wild Apple (Malus baccata) Genome Unravels the Differences Between Cultivated and Wild Apple Species Regarding Disease Resistance and Cold Tolerance.</title>
        <authorList>
            <person name="Chen X."/>
        </authorList>
    </citation>
    <scope>NUCLEOTIDE SEQUENCE [LARGE SCALE GENOMIC DNA]</scope>
    <source>
        <strain evidence="3">cv. Shandingzi</strain>
        <tissue evidence="2">Leaves</tissue>
    </source>
</reference>
<proteinExistence type="predicted"/>
<comment type="caution">
    <text evidence="2">The sequence shown here is derived from an EMBL/GenBank/DDBJ whole genome shotgun (WGS) entry which is preliminary data.</text>
</comment>
<feature type="chain" id="PRO_5022121765" description="Secreted protein" evidence="1">
    <location>
        <begin position="19"/>
        <end position="106"/>
    </location>
</feature>
<protein>
    <recommendedName>
        <fullName evidence="4">Secreted protein</fullName>
    </recommendedName>
</protein>
<evidence type="ECO:0008006" key="4">
    <source>
        <dbReference type="Google" id="ProtNLM"/>
    </source>
</evidence>
<evidence type="ECO:0000256" key="1">
    <source>
        <dbReference type="SAM" id="SignalP"/>
    </source>
</evidence>
<organism evidence="2 3">
    <name type="scientific">Malus baccata</name>
    <name type="common">Siberian crab apple</name>
    <name type="synonym">Pyrus baccata</name>
    <dbReference type="NCBI Taxonomy" id="106549"/>
    <lineage>
        <taxon>Eukaryota</taxon>
        <taxon>Viridiplantae</taxon>
        <taxon>Streptophyta</taxon>
        <taxon>Embryophyta</taxon>
        <taxon>Tracheophyta</taxon>
        <taxon>Spermatophyta</taxon>
        <taxon>Magnoliopsida</taxon>
        <taxon>eudicotyledons</taxon>
        <taxon>Gunneridae</taxon>
        <taxon>Pentapetalae</taxon>
        <taxon>rosids</taxon>
        <taxon>fabids</taxon>
        <taxon>Rosales</taxon>
        <taxon>Rosaceae</taxon>
        <taxon>Amygdaloideae</taxon>
        <taxon>Maleae</taxon>
        <taxon>Malus</taxon>
    </lineage>
</organism>
<sequence>MKLLLLHLLGLRLRERHGCCSLSFCRGKEYLHQSKENGETSTIRTIKDKPSLSTFLTEPKRGCSNGEEVFVKIRTRKSELRAVVIAITELILWDEMRCLVLAHSTP</sequence>